<keyword evidence="1" id="KW-0472">Membrane</keyword>
<protein>
    <recommendedName>
        <fullName evidence="4">Cardiolipin synthase N-terminal domain-containing protein</fullName>
    </recommendedName>
</protein>
<organism evidence="2 3">
    <name type="scientific">Kribbella hippodromi</name>
    <dbReference type="NCBI Taxonomy" id="434347"/>
    <lineage>
        <taxon>Bacteria</taxon>
        <taxon>Bacillati</taxon>
        <taxon>Actinomycetota</taxon>
        <taxon>Actinomycetes</taxon>
        <taxon>Propionibacteriales</taxon>
        <taxon>Kribbellaceae</taxon>
        <taxon>Kribbella</taxon>
    </lineage>
</organism>
<feature type="transmembrane region" description="Helical" evidence="1">
    <location>
        <begin position="60"/>
        <end position="82"/>
    </location>
</feature>
<evidence type="ECO:0000313" key="3">
    <source>
        <dbReference type="Proteomes" id="UP001501705"/>
    </source>
</evidence>
<sequence length="88" mass="9562">MRTPPTGAHRGEVNGKKWADLSPRYRRLIVIGAAAEGVLKVAALVDLARRPAAEVKGPKALWAVVITLVNSVGAAPIAYWMYGRRKRT</sequence>
<gene>
    <name evidence="2" type="ORF">GCM10009804_55720</name>
</gene>
<keyword evidence="3" id="KW-1185">Reference proteome</keyword>
<name>A0ABP4Q0J7_9ACTN</name>
<accession>A0ABP4Q0J7</accession>
<feature type="transmembrane region" description="Helical" evidence="1">
    <location>
        <begin position="28"/>
        <end position="48"/>
    </location>
</feature>
<dbReference type="Proteomes" id="UP001501705">
    <property type="component" value="Unassembled WGS sequence"/>
</dbReference>
<proteinExistence type="predicted"/>
<comment type="caution">
    <text evidence="2">The sequence shown here is derived from an EMBL/GenBank/DDBJ whole genome shotgun (WGS) entry which is preliminary data.</text>
</comment>
<dbReference type="EMBL" id="BAAAPH010000020">
    <property type="protein sequence ID" value="GAA1592268.1"/>
    <property type="molecule type" value="Genomic_DNA"/>
</dbReference>
<keyword evidence="1" id="KW-0812">Transmembrane</keyword>
<evidence type="ECO:0008006" key="4">
    <source>
        <dbReference type="Google" id="ProtNLM"/>
    </source>
</evidence>
<keyword evidence="1" id="KW-1133">Transmembrane helix</keyword>
<evidence type="ECO:0000256" key="1">
    <source>
        <dbReference type="SAM" id="Phobius"/>
    </source>
</evidence>
<evidence type="ECO:0000313" key="2">
    <source>
        <dbReference type="EMBL" id="GAA1592268.1"/>
    </source>
</evidence>
<reference evidence="3" key="1">
    <citation type="journal article" date="2019" name="Int. J. Syst. Evol. Microbiol.">
        <title>The Global Catalogue of Microorganisms (GCM) 10K type strain sequencing project: providing services to taxonomists for standard genome sequencing and annotation.</title>
        <authorList>
            <consortium name="The Broad Institute Genomics Platform"/>
            <consortium name="The Broad Institute Genome Sequencing Center for Infectious Disease"/>
            <person name="Wu L."/>
            <person name="Ma J."/>
        </authorList>
    </citation>
    <scope>NUCLEOTIDE SEQUENCE [LARGE SCALE GENOMIC DNA]</scope>
    <source>
        <strain evidence="3">JCM 15572</strain>
    </source>
</reference>